<evidence type="ECO:0000313" key="2">
    <source>
        <dbReference type="EMBL" id="UOE37980.1"/>
    </source>
</evidence>
<dbReference type="SUPFAM" id="SSF51126">
    <property type="entry name" value="Pectin lyase-like"/>
    <property type="match status" value="1"/>
</dbReference>
<dbReference type="RefSeq" id="WP_243576325.1">
    <property type="nucleotide sequence ID" value="NZ_CP094529.1"/>
</dbReference>
<dbReference type="InterPro" id="IPR011050">
    <property type="entry name" value="Pectin_lyase_fold/virulence"/>
</dbReference>
<organism evidence="2 3">
    <name type="scientific">Chryseobacterium oryzae</name>
    <dbReference type="NCBI Taxonomy" id="2929799"/>
    <lineage>
        <taxon>Bacteria</taxon>
        <taxon>Pseudomonadati</taxon>
        <taxon>Bacteroidota</taxon>
        <taxon>Flavobacteriia</taxon>
        <taxon>Flavobacteriales</taxon>
        <taxon>Weeksellaceae</taxon>
        <taxon>Chryseobacterium group</taxon>
        <taxon>Chryseobacterium</taxon>
    </lineage>
</organism>
<reference evidence="2 3" key="1">
    <citation type="submission" date="2022-03" db="EMBL/GenBank/DDBJ databases">
        <title>Chryseobacterium sp. isolated from the Andong Sikhe.</title>
        <authorList>
            <person name="Won M."/>
            <person name="Kim S.-J."/>
            <person name="Kwon S.-W."/>
        </authorList>
    </citation>
    <scope>NUCLEOTIDE SEQUENCE [LARGE SCALE GENOMIC DNA]</scope>
    <source>
        <strain evidence="2 3">ADR-1</strain>
    </source>
</reference>
<evidence type="ECO:0000313" key="3">
    <source>
        <dbReference type="Proteomes" id="UP000831068"/>
    </source>
</evidence>
<name>A0ABY4BFZ9_9FLAO</name>
<dbReference type="EMBL" id="CP094529">
    <property type="protein sequence ID" value="UOE37980.1"/>
    <property type="molecule type" value="Genomic_DNA"/>
</dbReference>
<evidence type="ECO:0000256" key="1">
    <source>
        <dbReference type="SAM" id="SignalP"/>
    </source>
</evidence>
<accession>A0ABY4BFZ9</accession>
<keyword evidence="3" id="KW-1185">Reference proteome</keyword>
<evidence type="ECO:0008006" key="4">
    <source>
        <dbReference type="Google" id="ProtNLM"/>
    </source>
</evidence>
<proteinExistence type="predicted"/>
<feature type="chain" id="PRO_5046682176" description="Right handed beta helix region" evidence="1">
    <location>
        <begin position="27"/>
        <end position="617"/>
    </location>
</feature>
<keyword evidence="1" id="KW-0732">Signal</keyword>
<protein>
    <recommendedName>
        <fullName evidence="4">Right handed beta helix region</fullName>
    </recommendedName>
</protein>
<feature type="signal peptide" evidence="1">
    <location>
        <begin position="1"/>
        <end position="26"/>
    </location>
</feature>
<sequence length="617" mass="65480">MIKNLNLSKHLLVFLLLCLFSAKVYSQTNYYVKSGATGSGSSWDDALGNLPTISGGAINNVHIYVAEGDYNFASTSAYSYTGNDVLIQGGFPANATGTDLSGYNPEANVSRIVKDSNFRFVRINSTSNAFNTNKFTLKGLYFKSTGSTATDGSIFYDSNSNGNYQFKLEDCQIHDSKGATGLFSLFSAYTGKKTFWFNNNKFYRNQMGATGPIVFSTVNGDVKVLLSGNLFGQGNSTDGTGFYATTAGNTTSSQARFYIIGNIFSCGTATSTTGGVYLTTAGNTVVKNNVFLGVSGANFGGAIFATAQRGLQIESNYFIQNYVKNSTDGYGGAISIEGSVQTGSIINSNYIKNNFFFGNKINGSGGAGSAISLAASPAAINASYDIDGNVFAYNTALQGKQAAIQTRADNIGNIRNNIFYGNQNSGGTADPFAEIRGNSASNFAGVIDNNKFQLASAANYIGNTEAYSKIAAGTGNTFGTTSASIENLKPDDYIIDCYTGSVGCYKIDESSAAVSKTSRIGVSTFSSQNSNWPQKDLDGNDINNGIMVLSSNSKPFVVTRVANPTKTLGTNSQLKGAIAYDTQKKCLMLFDGEKWDCIAKGCDKSIYDVLQSIKSKP</sequence>
<gene>
    <name evidence="2" type="ORF">MTP08_13135</name>
</gene>
<dbReference type="Proteomes" id="UP000831068">
    <property type="component" value="Chromosome"/>
</dbReference>